<name>A0A934VDB8_9BACT</name>
<evidence type="ECO:0000313" key="1">
    <source>
        <dbReference type="EMBL" id="MBK1817404.1"/>
    </source>
</evidence>
<dbReference type="AlphaFoldDB" id="A0A934VDB8"/>
<sequence length="187" mass="21381">MFRSLLTQFRIYRHKDLKPVTTTDILARFRSALATESFVAFIRALDGFGLEFDVRGKNPRIRECQAAKSHRLRTLGGLPEFLKRLSQWDHFEYGLDLTSDDCALLTIRLHWIAGTSFNEDISPDNFSGLSYFTHKLGLPVVKDAMTTAQRKIDSAHLDDRYRYFCGICHNKIRDNGPSVNGLDPAQN</sequence>
<protein>
    <submittedName>
        <fullName evidence="1">Uncharacterized protein</fullName>
    </submittedName>
</protein>
<proteinExistence type="predicted"/>
<dbReference type="EMBL" id="JAENIK010000012">
    <property type="protein sequence ID" value="MBK1817404.1"/>
    <property type="molecule type" value="Genomic_DNA"/>
</dbReference>
<dbReference type="RefSeq" id="WP_200352347.1">
    <property type="nucleotide sequence ID" value="NZ_BAABHZ010000001.1"/>
</dbReference>
<keyword evidence="2" id="KW-1185">Reference proteome</keyword>
<reference evidence="1" key="1">
    <citation type="submission" date="2021-01" db="EMBL/GenBank/DDBJ databases">
        <title>Modified the classification status of verrucomicrobia.</title>
        <authorList>
            <person name="Feng X."/>
        </authorList>
    </citation>
    <scope>NUCLEOTIDE SEQUENCE</scope>
    <source>
        <strain evidence="1">JCM 18052</strain>
    </source>
</reference>
<comment type="caution">
    <text evidence="1">The sequence shown here is derived from an EMBL/GenBank/DDBJ whole genome shotgun (WGS) entry which is preliminary data.</text>
</comment>
<accession>A0A934VDB8</accession>
<evidence type="ECO:0000313" key="2">
    <source>
        <dbReference type="Proteomes" id="UP000600139"/>
    </source>
</evidence>
<gene>
    <name evidence="1" type="ORF">JIN84_17420</name>
</gene>
<organism evidence="1 2">
    <name type="scientific">Luteolibacter yonseiensis</name>
    <dbReference type="NCBI Taxonomy" id="1144680"/>
    <lineage>
        <taxon>Bacteria</taxon>
        <taxon>Pseudomonadati</taxon>
        <taxon>Verrucomicrobiota</taxon>
        <taxon>Verrucomicrobiia</taxon>
        <taxon>Verrucomicrobiales</taxon>
        <taxon>Verrucomicrobiaceae</taxon>
        <taxon>Luteolibacter</taxon>
    </lineage>
</organism>
<dbReference type="Proteomes" id="UP000600139">
    <property type="component" value="Unassembled WGS sequence"/>
</dbReference>